<dbReference type="InterPro" id="IPR055170">
    <property type="entry name" value="GFO_IDH_MocA-like_dom"/>
</dbReference>
<comment type="caution">
    <text evidence="5">The sequence shown here is derived from an EMBL/GenBank/DDBJ whole genome shotgun (WGS) entry which is preliminary data.</text>
</comment>
<dbReference type="PANTHER" id="PTHR22604">
    <property type="entry name" value="OXIDOREDUCTASES"/>
    <property type="match status" value="1"/>
</dbReference>
<evidence type="ECO:0000313" key="6">
    <source>
        <dbReference type="Proteomes" id="UP000187172"/>
    </source>
</evidence>
<dbReference type="InterPro" id="IPR036291">
    <property type="entry name" value="NAD(P)-bd_dom_sf"/>
</dbReference>
<dbReference type="InterPro" id="IPR050984">
    <property type="entry name" value="Gfo/Idh/MocA_domain"/>
</dbReference>
<dbReference type="GO" id="GO:0016491">
    <property type="term" value="F:oxidoreductase activity"/>
    <property type="evidence" value="ECO:0007669"/>
    <property type="project" value="UniProtKB-KW"/>
</dbReference>
<evidence type="ECO:0000313" key="5">
    <source>
        <dbReference type="EMBL" id="OMF58344.1"/>
    </source>
</evidence>
<evidence type="ECO:0000259" key="3">
    <source>
        <dbReference type="Pfam" id="PF01408"/>
    </source>
</evidence>
<evidence type="ECO:0000259" key="4">
    <source>
        <dbReference type="Pfam" id="PF22725"/>
    </source>
</evidence>
<dbReference type="Pfam" id="PF22725">
    <property type="entry name" value="GFO_IDH_MocA_C3"/>
    <property type="match status" value="1"/>
</dbReference>
<organism evidence="5 6">
    <name type="scientific">Paenibacillus rhizosphaerae</name>
    <dbReference type="NCBI Taxonomy" id="297318"/>
    <lineage>
        <taxon>Bacteria</taxon>
        <taxon>Bacillati</taxon>
        <taxon>Bacillota</taxon>
        <taxon>Bacilli</taxon>
        <taxon>Bacillales</taxon>
        <taxon>Paenibacillaceae</taxon>
        <taxon>Paenibacillus</taxon>
    </lineage>
</organism>
<keyword evidence="6" id="KW-1185">Reference proteome</keyword>
<dbReference type="Pfam" id="PF01408">
    <property type="entry name" value="GFO_IDH_MocA"/>
    <property type="match status" value="1"/>
</dbReference>
<keyword evidence="2" id="KW-0560">Oxidoreductase</keyword>
<dbReference type="Proteomes" id="UP000187172">
    <property type="component" value="Unassembled WGS sequence"/>
</dbReference>
<dbReference type="GO" id="GO:0000166">
    <property type="term" value="F:nucleotide binding"/>
    <property type="evidence" value="ECO:0007669"/>
    <property type="project" value="InterPro"/>
</dbReference>
<feature type="domain" description="GFO/IDH/MocA-like oxidoreductase" evidence="4">
    <location>
        <begin position="133"/>
        <end position="252"/>
    </location>
</feature>
<sequence>MQEKLRFGVLSTASIARSAFIPGVQNARRAEIAAVASRDYAKAKDTAEQFNIPKAYGTYEELLKDPDIDAVYIPLPNHLHKEWTIKAAKAGKHVLCEKPSALSPEEASEMVEACREAGVIFSEAFMYRYHPKHRRVREIIEEGEIGQIRAIHGCFTYNHIENKENVRYKKTMGGGAIYDVGGYPISAARMILGEEPLAVSVQALFSAEHDHVDVMATGLVEFPNDVGLTFDCGMWAAPRCTLEIVGSQGRIELPVAFGWEQSEEPAQIIVHVGDQRREERFGVLSHFMLEADAFAAAVLDGTPLPYPPEDAVRNMKVVEACLKSAETKQKVFLQ</sequence>
<dbReference type="AlphaFoldDB" id="A0A1R1F2M0"/>
<evidence type="ECO:0000256" key="1">
    <source>
        <dbReference type="ARBA" id="ARBA00010928"/>
    </source>
</evidence>
<feature type="domain" description="Gfo/Idh/MocA-like oxidoreductase N-terminal" evidence="3">
    <location>
        <begin position="7"/>
        <end position="124"/>
    </location>
</feature>
<dbReference type="PANTHER" id="PTHR22604:SF105">
    <property type="entry name" value="TRANS-1,2-DIHYDROBENZENE-1,2-DIOL DEHYDROGENASE"/>
    <property type="match status" value="1"/>
</dbReference>
<dbReference type="SUPFAM" id="SSF55347">
    <property type="entry name" value="Glyceraldehyde-3-phosphate dehydrogenase-like, C-terminal domain"/>
    <property type="match status" value="1"/>
</dbReference>
<dbReference type="InterPro" id="IPR000683">
    <property type="entry name" value="Gfo/Idh/MocA-like_OxRdtase_N"/>
</dbReference>
<gene>
    <name evidence="5" type="ORF">BK138_07385</name>
</gene>
<comment type="similarity">
    <text evidence="1">Belongs to the Gfo/Idh/MocA family.</text>
</comment>
<dbReference type="Gene3D" id="3.30.360.10">
    <property type="entry name" value="Dihydrodipicolinate Reductase, domain 2"/>
    <property type="match status" value="1"/>
</dbReference>
<proteinExistence type="inferred from homology"/>
<reference evidence="5 6" key="1">
    <citation type="submission" date="2016-11" db="EMBL/GenBank/DDBJ databases">
        <title>Paenibacillus species isolates.</title>
        <authorList>
            <person name="Beno S.M."/>
        </authorList>
    </citation>
    <scope>NUCLEOTIDE SEQUENCE [LARGE SCALE GENOMIC DNA]</scope>
    <source>
        <strain evidence="5 6">FSL R5-0378</strain>
    </source>
</reference>
<accession>A0A1R1F2M0</accession>
<dbReference type="EMBL" id="MRTP01000001">
    <property type="protein sequence ID" value="OMF58344.1"/>
    <property type="molecule type" value="Genomic_DNA"/>
</dbReference>
<evidence type="ECO:0000256" key="2">
    <source>
        <dbReference type="ARBA" id="ARBA00023002"/>
    </source>
</evidence>
<dbReference type="STRING" id="297318.BK138_07385"/>
<dbReference type="Gene3D" id="3.40.50.720">
    <property type="entry name" value="NAD(P)-binding Rossmann-like Domain"/>
    <property type="match status" value="1"/>
</dbReference>
<dbReference type="RefSeq" id="WP_076167842.1">
    <property type="nucleotide sequence ID" value="NZ_MRTP01000001.1"/>
</dbReference>
<name>A0A1R1F2M0_9BACL</name>
<protein>
    <submittedName>
        <fullName evidence="5">Oxidoreductase</fullName>
    </submittedName>
</protein>
<dbReference type="SUPFAM" id="SSF51735">
    <property type="entry name" value="NAD(P)-binding Rossmann-fold domains"/>
    <property type="match status" value="1"/>
</dbReference>